<proteinExistence type="predicted"/>
<keyword evidence="2" id="KW-0863">Zinc-finger</keyword>
<feature type="coiled-coil region" evidence="4">
    <location>
        <begin position="21"/>
        <end position="52"/>
    </location>
</feature>
<reference evidence="6 7" key="1">
    <citation type="submission" date="2021-06" db="EMBL/GenBank/DDBJ databases">
        <authorList>
            <person name="Palmer J.M."/>
        </authorList>
    </citation>
    <scope>NUCLEOTIDE SEQUENCE [LARGE SCALE GENOMIC DNA]</scope>
    <source>
        <strain evidence="6 7">XR_2019</strain>
        <tissue evidence="6">Muscle</tissue>
    </source>
</reference>
<organism evidence="6 7">
    <name type="scientific">Xenotaenia resolanae</name>
    <dbReference type="NCBI Taxonomy" id="208358"/>
    <lineage>
        <taxon>Eukaryota</taxon>
        <taxon>Metazoa</taxon>
        <taxon>Chordata</taxon>
        <taxon>Craniata</taxon>
        <taxon>Vertebrata</taxon>
        <taxon>Euteleostomi</taxon>
        <taxon>Actinopterygii</taxon>
        <taxon>Neopterygii</taxon>
        <taxon>Teleostei</taxon>
        <taxon>Neoteleostei</taxon>
        <taxon>Acanthomorphata</taxon>
        <taxon>Ovalentaria</taxon>
        <taxon>Atherinomorphae</taxon>
        <taxon>Cyprinodontiformes</taxon>
        <taxon>Goodeidae</taxon>
        <taxon>Xenotaenia</taxon>
    </lineage>
</organism>
<comment type="caution">
    <text evidence="6">The sequence shown here is derived from an EMBL/GenBank/DDBJ whole genome shotgun (WGS) entry which is preliminary data.</text>
</comment>
<evidence type="ECO:0000313" key="6">
    <source>
        <dbReference type="EMBL" id="MEQ2261723.1"/>
    </source>
</evidence>
<evidence type="ECO:0000313" key="7">
    <source>
        <dbReference type="Proteomes" id="UP001444071"/>
    </source>
</evidence>
<dbReference type="InterPro" id="IPR001870">
    <property type="entry name" value="B30.2/SPRY"/>
</dbReference>
<dbReference type="Proteomes" id="UP001444071">
    <property type="component" value="Unassembled WGS sequence"/>
</dbReference>
<evidence type="ECO:0000256" key="4">
    <source>
        <dbReference type="SAM" id="Coils"/>
    </source>
</evidence>
<dbReference type="InterPro" id="IPR013320">
    <property type="entry name" value="ConA-like_dom_sf"/>
</dbReference>
<dbReference type="Pfam" id="PF25600">
    <property type="entry name" value="TRIM_CC"/>
    <property type="match status" value="1"/>
</dbReference>
<name>A0ABV0VWV3_9TELE</name>
<dbReference type="PROSITE" id="PS50188">
    <property type="entry name" value="B302_SPRY"/>
    <property type="match status" value="1"/>
</dbReference>
<sequence length="316" mass="36258">MLISSIQKKHLLAKQMITTREKQAVAEAEELQLQLKEEITKMRKRKDDLQKLSLTSDHVHFIQTFPALSSSCESPDLPPGAVVRPRESMETAPQFMDKLKDDIEHLLEDFLPKFSAKVSAVNVLLPPVPKSREQFVLYSRILTLDVNTVNSYLAISEEQRRVTYQTNCQYYSSHSDRFGSMQVLCREALSERCYWEVHWKGSFCAIAVAYKDICRSSNGSEFGFNDKSWSLECSKDTGTYTFRHRYETKTLSGPLSFCVGVYLDYKAGTLAFYSISEKMTLLHKEQTTFSQPLYPGFGLKLPAYNTQGYVELVKLW</sequence>
<evidence type="ECO:0000256" key="2">
    <source>
        <dbReference type="ARBA" id="ARBA00022771"/>
    </source>
</evidence>
<dbReference type="Pfam" id="PF00622">
    <property type="entry name" value="SPRY"/>
    <property type="match status" value="1"/>
</dbReference>
<dbReference type="InterPro" id="IPR043136">
    <property type="entry name" value="B30.2/SPRY_sf"/>
</dbReference>
<dbReference type="InterPro" id="IPR051051">
    <property type="entry name" value="E3_ubiq-ligase_TRIM/RNF"/>
</dbReference>
<keyword evidence="4" id="KW-0175">Coiled coil</keyword>
<dbReference type="SMART" id="SM00449">
    <property type="entry name" value="SPRY"/>
    <property type="match status" value="1"/>
</dbReference>
<keyword evidence="1" id="KW-0479">Metal-binding</keyword>
<dbReference type="PANTHER" id="PTHR25465">
    <property type="entry name" value="B-BOX DOMAIN CONTAINING"/>
    <property type="match status" value="1"/>
</dbReference>
<dbReference type="Pfam" id="PF13765">
    <property type="entry name" value="PRY"/>
    <property type="match status" value="1"/>
</dbReference>
<evidence type="ECO:0000256" key="3">
    <source>
        <dbReference type="ARBA" id="ARBA00022833"/>
    </source>
</evidence>
<keyword evidence="3" id="KW-0862">Zinc</keyword>
<feature type="domain" description="B30.2/SPRY" evidence="5">
    <location>
        <begin position="120"/>
        <end position="315"/>
    </location>
</feature>
<dbReference type="PANTHER" id="PTHR25465:SF5">
    <property type="entry name" value="E3 UBIQUITIN_ISG15 LIGASE TRIM25-RELATED"/>
    <property type="match status" value="1"/>
</dbReference>
<dbReference type="Gene3D" id="2.60.120.920">
    <property type="match status" value="1"/>
</dbReference>
<dbReference type="SMART" id="SM00589">
    <property type="entry name" value="PRY"/>
    <property type="match status" value="1"/>
</dbReference>
<dbReference type="InterPro" id="IPR003879">
    <property type="entry name" value="Butyrophylin_SPRY"/>
</dbReference>
<evidence type="ECO:0000259" key="5">
    <source>
        <dbReference type="PROSITE" id="PS50188"/>
    </source>
</evidence>
<dbReference type="InterPro" id="IPR006574">
    <property type="entry name" value="PRY"/>
</dbReference>
<dbReference type="PRINTS" id="PR01407">
    <property type="entry name" value="BUTYPHLNCDUF"/>
</dbReference>
<dbReference type="SUPFAM" id="SSF49899">
    <property type="entry name" value="Concanavalin A-like lectins/glucanases"/>
    <property type="match status" value="1"/>
</dbReference>
<dbReference type="CDD" id="cd16040">
    <property type="entry name" value="SPRY_PRY_SNTX"/>
    <property type="match status" value="1"/>
</dbReference>
<dbReference type="InterPro" id="IPR003877">
    <property type="entry name" value="SPRY_dom"/>
</dbReference>
<dbReference type="InterPro" id="IPR058030">
    <property type="entry name" value="TRIM8/14/16/25/29/45/65_CC"/>
</dbReference>
<keyword evidence="7" id="KW-1185">Reference proteome</keyword>
<gene>
    <name evidence="6" type="ORF">XENORESO_014799</name>
</gene>
<dbReference type="EMBL" id="JAHRIM010014712">
    <property type="protein sequence ID" value="MEQ2261723.1"/>
    <property type="molecule type" value="Genomic_DNA"/>
</dbReference>
<protein>
    <recommendedName>
        <fullName evidence="5">B30.2/SPRY domain-containing protein</fullName>
    </recommendedName>
</protein>
<accession>A0ABV0VWV3</accession>
<evidence type="ECO:0000256" key="1">
    <source>
        <dbReference type="ARBA" id="ARBA00022723"/>
    </source>
</evidence>